<evidence type="ECO:0000313" key="2">
    <source>
        <dbReference type="EMBL" id="MPM89241.1"/>
    </source>
</evidence>
<dbReference type="CDD" id="cd06259">
    <property type="entry name" value="YdcF-like"/>
    <property type="match status" value="1"/>
</dbReference>
<dbReference type="Pfam" id="PF02698">
    <property type="entry name" value="DUF218"/>
    <property type="match status" value="1"/>
</dbReference>
<dbReference type="InterPro" id="IPR051599">
    <property type="entry name" value="Cell_Envelope_Assoc"/>
</dbReference>
<sequence length="100" mass="11041">MARYLGERGVPADRLLLDEDGVDTYASCCFAAALPGLTTVTMISQDYHLPRTLTICRSIGLEAYGVGDATLRRVAPQVWRRSVRREMVANVKMLADLACH</sequence>
<gene>
    <name evidence="2" type="ORF">SDC9_136349</name>
</gene>
<dbReference type="InterPro" id="IPR003848">
    <property type="entry name" value="DUF218"/>
</dbReference>
<dbReference type="GO" id="GO:0005886">
    <property type="term" value="C:plasma membrane"/>
    <property type="evidence" value="ECO:0007669"/>
    <property type="project" value="TreeGrafter"/>
</dbReference>
<feature type="domain" description="DUF218" evidence="1">
    <location>
        <begin position="1"/>
        <end position="64"/>
    </location>
</feature>
<dbReference type="AlphaFoldDB" id="A0A645DJ16"/>
<organism evidence="2">
    <name type="scientific">bioreactor metagenome</name>
    <dbReference type="NCBI Taxonomy" id="1076179"/>
    <lineage>
        <taxon>unclassified sequences</taxon>
        <taxon>metagenomes</taxon>
        <taxon>ecological metagenomes</taxon>
    </lineage>
</organism>
<accession>A0A645DJ16</accession>
<dbReference type="PANTHER" id="PTHR30336:SF20">
    <property type="entry name" value="DUF218 DOMAIN-CONTAINING PROTEIN"/>
    <property type="match status" value="1"/>
</dbReference>
<protein>
    <recommendedName>
        <fullName evidence="1">DUF218 domain-containing protein</fullName>
    </recommendedName>
</protein>
<evidence type="ECO:0000259" key="1">
    <source>
        <dbReference type="Pfam" id="PF02698"/>
    </source>
</evidence>
<dbReference type="PANTHER" id="PTHR30336">
    <property type="entry name" value="INNER MEMBRANE PROTEIN, PROBABLE PERMEASE"/>
    <property type="match status" value="1"/>
</dbReference>
<reference evidence="2" key="1">
    <citation type="submission" date="2019-08" db="EMBL/GenBank/DDBJ databases">
        <authorList>
            <person name="Kucharzyk K."/>
            <person name="Murdoch R.W."/>
            <person name="Higgins S."/>
            <person name="Loffler F."/>
        </authorList>
    </citation>
    <scope>NUCLEOTIDE SEQUENCE</scope>
</reference>
<name>A0A645DJ16_9ZZZZ</name>
<proteinExistence type="predicted"/>
<comment type="caution">
    <text evidence="2">The sequence shown here is derived from an EMBL/GenBank/DDBJ whole genome shotgun (WGS) entry which is preliminary data.</text>
</comment>
<dbReference type="EMBL" id="VSSQ01036701">
    <property type="protein sequence ID" value="MPM89241.1"/>
    <property type="molecule type" value="Genomic_DNA"/>
</dbReference>